<dbReference type="GO" id="GO:0042254">
    <property type="term" value="P:ribosome biogenesis"/>
    <property type="evidence" value="ECO:0007669"/>
    <property type="project" value="UniProtKB-KW"/>
</dbReference>
<protein>
    <recommendedName>
        <fullName evidence="2 8">GTPase Der</fullName>
    </recommendedName>
    <alternativeName>
        <fullName evidence="7 8">GTP-binding protein EngA</fullName>
    </alternativeName>
</protein>
<dbReference type="InterPro" id="IPR005225">
    <property type="entry name" value="Small_GTP-bd"/>
</dbReference>
<feature type="binding site" evidence="8">
    <location>
        <begin position="64"/>
        <end position="68"/>
    </location>
    <ligand>
        <name>GTP</name>
        <dbReference type="ChEBI" id="CHEBI:37565"/>
        <label>1</label>
    </ligand>
</feature>
<dbReference type="NCBIfam" id="TIGR00231">
    <property type="entry name" value="small_GTP"/>
    <property type="match status" value="2"/>
</dbReference>
<keyword evidence="3 8" id="KW-0690">Ribosome biogenesis</keyword>
<dbReference type="Proteomes" id="UP000231990">
    <property type="component" value="Unassembled WGS sequence"/>
</dbReference>
<dbReference type="InterPro" id="IPR032859">
    <property type="entry name" value="KH_dom-like"/>
</dbReference>
<dbReference type="EMBL" id="NPDZ01000007">
    <property type="protein sequence ID" value="PJZ72764.1"/>
    <property type="molecule type" value="Genomic_DNA"/>
</dbReference>
<comment type="caution">
    <text evidence="13">The sequence shown here is derived from an EMBL/GenBank/DDBJ whole genome shotgun (WGS) entry which is preliminary data.</text>
</comment>
<dbReference type="PANTHER" id="PTHR43834:SF6">
    <property type="entry name" value="GTPASE DER"/>
    <property type="match status" value="1"/>
</dbReference>
<keyword evidence="5 8" id="KW-0547">Nucleotide-binding</keyword>
<dbReference type="Gene3D" id="3.40.50.300">
    <property type="entry name" value="P-loop containing nucleotide triphosphate hydrolases"/>
    <property type="match status" value="2"/>
</dbReference>
<dbReference type="GO" id="GO:0005525">
    <property type="term" value="F:GTP binding"/>
    <property type="evidence" value="ECO:0007669"/>
    <property type="project" value="UniProtKB-UniRule"/>
</dbReference>
<evidence type="ECO:0000256" key="3">
    <source>
        <dbReference type="ARBA" id="ARBA00022517"/>
    </source>
</evidence>
<feature type="domain" description="EngA-type G" evidence="11">
    <location>
        <begin position="197"/>
        <end position="373"/>
    </location>
</feature>
<evidence type="ECO:0000256" key="10">
    <source>
        <dbReference type="RuleBase" id="RU004481"/>
    </source>
</evidence>
<keyword evidence="6 8" id="KW-0342">GTP-binding</keyword>
<evidence type="ECO:0000256" key="5">
    <source>
        <dbReference type="ARBA" id="ARBA00022741"/>
    </source>
</evidence>
<accession>A0A2M9ZLA6</accession>
<dbReference type="InterPro" id="IPR006073">
    <property type="entry name" value="GTP-bd"/>
</dbReference>
<dbReference type="Gene3D" id="3.30.300.20">
    <property type="match status" value="1"/>
</dbReference>
<evidence type="ECO:0000313" key="15">
    <source>
        <dbReference type="Proteomes" id="UP000231990"/>
    </source>
</evidence>
<comment type="function">
    <text evidence="8 10">GTPase that plays an essential role in the late steps of ribosome biogenesis.</text>
</comment>
<dbReference type="PRINTS" id="PR00326">
    <property type="entry name" value="GTP1OBG"/>
</dbReference>
<evidence type="ECO:0000256" key="8">
    <source>
        <dbReference type="HAMAP-Rule" id="MF_00195"/>
    </source>
</evidence>
<dbReference type="Proteomes" id="UP000231962">
    <property type="component" value="Unassembled WGS sequence"/>
</dbReference>
<feature type="binding site" evidence="8">
    <location>
        <begin position="315"/>
        <end position="318"/>
    </location>
    <ligand>
        <name>GTP</name>
        <dbReference type="ChEBI" id="CHEBI:37565"/>
        <label>2</label>
    </ligand>
</feature>
<dbReference type="OrthoDB" id="9805918at2"/>
<dbReference type="AlphaFoldDB" id="A0A2M9ZLA6"/>
<dbReference type="FunFam" id="3.40.50.300:FF:000040">
    <property type="entry name" value="GTPase Der"/>
    <property type="match status" value="1"/>
</dbReference>
<comment type="similarity">
    <text evidence="1 8 9 10">Belongs to the TRAFAC class TrmE-Era-EngA-EngB-Septin-like GTPase superfamily. EngA (Der) GTPase family.</text>
</comment>
<feature type="binding site" evidence="8">
    <location>
        <begin position="130"/>
        <end position="133"/>
    </location>
    <ligand>
        <name>GTP</name>
        <dbReference type="ChEBI" id="CHEBI:37565"/>
        <label>1</label>
    </ligand>
</feature>
<proteinExistence type="inferred from homology"/>
<comment type="subunit">
    <text evidence="8">Associates with the 50S ribosomal subunit.</text>
</comment>
<dbReference type="GO" id="GO:0043022">
    <property type="term" value="F:ribosome binding"/>
    <property type="evidence" value="ECO:0007669"/>
    <property type="project" value="TreeGrafter"/>
</dbReference>
<dbReference type="PIRSF" id="PIRSF006485">
    <property type="entry name" value="GTP-binding_EngA"/>
    <property type="match status" value="1"/>
</dbReference>
<evidence type="ECO:0000256" key="1">
    <source>
        <dbReference type="ARBA" id="ARBA00008279"/>
    </source>
</evidence>
<evidence type="ECO:0000313" key="12">
    <source>
        <dbReference type="EMBL" id="PJZ70352.1"/>
    </source>
</evidence>
<evidence type="ECO:0000313" key="14">
    <source>
        <dbReference type="Proteomes" id="UP000231962"/>
    </source>
</evidence>
<dbReference type="EMBL" id="NPDY01000004">
    <property type="protein sequence ID" value="PJZ70352.1"/>
    <property type="molecule type" value="Genomic_DNA"/>
</dbReference>
<evidence type="ECO:0000259" key="11">
    <source>
        <dbReference type="PROSITE" id="PS51712"/>
    </source>
</evidence>
<evidence type="ECO:0000256" key="9">
    <source>
        <dbReference type="PROSITE-ProRule" id="PRU01049"/>
    </source>
</evidence>
<dbReference type="Pfam" id="PF01926">
    <property type="entry name" value="MMR_HSR1"/>
    <property type="match status" value="2"/>
</dbReference>
<dbReference type="InterPro" id="IPR015946">
    <property type="entry name" value="KH_dom-like_a/b"/>
</dbReference>
<feature type="binding site" evidence="8">
    <location>
        <begin position="250"/>
        <end position="254"/>
    </location>
    <ligand>
        <name>GTP</name>
        <dbReference type="ChEBI" id="CHEBI:37565"/>
        <label>2</label>
    </ligand>
</feature>
<dbReference type="InterPro" id="IPR031166">
    <property type="entry name" value="G_ENGA"/>
</dbReference>
<reference evidence="14 15" key="1">
    <citation type="submission" date="2017-07" db="EMBL/GenBank/DDBJ databases">
        <title>Leptospira spp. isolated from tropical soils.</title>
        <authorList>
            <person name="Thibeaux R."/>
            <person name="Iraola G."/>
            <person name="Ferres I."/>
            <person name="Bierque E."/>
            <person name="Girault D."/>
            <person name="Soupe-Gilbert M.-E."/>
            <person name="Picardeau M."/>
            <person name="Goarant C."/>
        </authorList>
    </citation>
    <scope>NUCLEOTIDE SEQUENCE [LARGE SCALE GENOMIC DNA]</scope>
    <source>
        <strain evidence="13 15">FH1-B-B1</strain>
        <strain evidence="12 14">FH1-B-C1</strain>
    </source>
</reference>
<dbReference type="CDD" id="cd01894">
    <property type="entry name" value="EngA1"/>
    <property type="match status" value="1"/>
</dbReference>
<dbReference type="Pfam" id="PF14714">
    <property type="entry name" value="KH_dom-like"/>
    <property type="match status" value="1"/>
</dbReference>
<feature type="binding site" evidence="8">
    <location>
        <begin position="203"/>
        <end position="210"/>
    </location>
    <ligand>
        <name>GTP</name>
        <dbReference type="ChEBI" id="CHEBI:37565"/>
        <label>2</label>
    </ligand>
</feature>
<dbReference type="PROSITE" id="PS51712">
    <property type="entry name" value="G_ENGA"/>
    <property type="match status" value="1"/>
</dbReference>
<keyword evidence="14" id="KW-1185">Reference proteome</keyword>
<name>A0A2M9ZLA6_9LEPT</name>
<keyword evidence="4 10" id="KW-0677">Repeat</keyword>
<dbReference type="HAMAP" id="MF_00195">
    <property type="entry name" value="GTPase_Der"/>
    <property type="match status" value="1"/>
</dbReference>
<sequence>MSLKNSNVPVVSIVGRQNVGKSTLFNALLKKKLAITEDYPGVTRDVLQARVLHPEKGLDFFLCDTPGLDIENPDNLNEAVLENAFRQLRKSDLVVFLLDFREVTYFDSKLIEIFRKDETLKDVPVLYCVNKVDTPEDEADLEEFYRMGLPEILPISATGRRNLALLLEKIAFLLPKAIRIIGEVQDPKDLEKSEYDIRLAIVGKPNSGKSSLLNAICGYERAVVSEVAGTTRDSVDTLIQFDGKKISVIDTAGIRKKSDKAEALEFYSYQRTKKSIQSADVVVHLLDALKGFGDFDKKIVSLLQEEGKPFLVAVNKWDLLPEKDSKSFVVYKKRLVERLPLLKEVPIITLSAKEKLRVHKLMELAYDLAIRSKCKISTSELNQSLRGWMQEAARSFSANRPPKLLYCTQVSVSPFHLILFVNHTENFKSNLLSFLRKKLTEKYNLQGIPIRFDLRSDRK</sequence>
<dbReference type="CDD" id="cd01895">
    <property type="entry name" value="EngA2"/>
    <property type="match status" value="1"/>
</dbReference>
<dbReference type="InterPro" id="IPR016484">
    <property type="entry name" value="GTPase_Der"/>
</dbReference>
<dbReference type="PANTHER" id="PTHR43834">
    <property type="entry name" value="GTPASE DER"/>
    <property type="match status" value="1"/>
</dbReference>
<organism evidence="13 15">
    <name type="scientific">Leptospira perolatii</name>
    <dbReference type="NCBI Taxonomy" id="2023191"/>
    <lineage>
        <taxon>Bacteria</taxon>
        <taxon>Pseudomonadati</taxon>
        <taxon>Spirochaetota</taxon>
        <taxon>Spirochaetia</taxon>
        <taxon>Leptospirales</taxon>
        <taxon>Leptospiraceae</taxon>
        <taxon>Leptospira</taxon>
    </lineage>
</organism>
<dbReference type="NCBIfam" id="TIGR03594">
    <property type="entry name" value="GTPase_EngA"/>
    <property type="match status" value="1"/>
</dbReference>
<evidence type="ECO:0000256" key="4">
    <source>
        <dbReference type="ARBA" id="ARBA00022737"/>
    </source>
</evidence>
<evidence type="ECO:0000256" key="2">
    <source>
        <dbReference type="ARBA" id="ARBA00020953"/>
    </source>
</evidence>
<evidence type="ECO:0000256" key="7">
    <source>
        <dbReference type="ARBA" id="ARBA00032345"/>
    </source>
</evidence>
<evidence type="ECO:0000313" key="13">
    <source>
        <dbReference type="EMBL" id="PJZ72764.1"/>
    </source>
</evidence>
<gene>
    <name evidence="8 13" type="primary">der</name>
    <name evidence="12" type="ORF">CH360_07110</name>
    <name evidence="13" type="ORF">CH373_11860</name>
</gene>
<dbReference type="InterPro" id="IPR027417">
    <property type="entry name" value="P-loop_NTPase"/>
</dbReference>
<evidence type="ECO:0000256" key="6">
    <source>
        <dbReference type="ARBA" id="ARBA00023134"/>
    </source>
</evidence>
<dbReference type="SUPFAM" id="SSF52540">
    <property type="entry name" value="P-loop containing nucleoside triphosphate hydrolases"/>
    <property type="match status" value="2"/>
</dbReference>
<feature type="binding site" evidence="8">
    <location>
        <begin position="15"/>
        <end position="22"/>
    </location>
    <ligand>
        <name>GTP</name>
        <dbReference type="ChEBI" id="CHEBI:37565"/>
        <label>1</label>
    </ligand>
</feature>
<dbReference type="RefSeq" id="WP_100713314.1">
    <property type="nucleotide sequence ID" value="NZ_NPDY01000004.1"/>
</dbReference>